<evidence type="ECO:0000256" key="9">
    <source>
        <dbReference type="ARBA" id="ARBA00047409"/>
    </source>
</evidence>
<evidence type="ECO:0000256" key="1">
    <source>
        <dbReference type="ARBA" id="ARBA00010758"/>
    </source>
</evidence>
<protein>
    <recommendedName>
        <fullName evidence="3">Palmitoyl-protein thioesterase 1</fullName>
        <ecNumber evidence="2">3.1.2.22</ecNumber>
    </recommendedName>
    <alternativeName>
        <fullName evidence="8">Palmitoyl-protein hydrolase 1</fullName>
    </alternativeName>
</protein>
<dbReference type="GO" id="GO:0006898">
    <property type="term" value="P:receptor-mediated endocytosis"/>
    <property type="evidence" value="ECO:0007669"/>
    <property type="project" value="TreeGrafter"/>
</dbReference>
<dbReference type="GO" id="GO:0008474">
    <property type="term" value="F:palmitoyl-(protein) hydrolase activity"/>
    <property type="evidence" value="ECO:0007669"/>
    <property type="project" value="UniProtKB-EC"/>
</dbReference>
<dbReference type="FunFam" id="3.40.50.1820:FF:000107">
    <property type="entry name" value="Palmitoyl-protein thioesterase 1"/>
    <property type="match status" value="1"/>
</dbReference>
<name>A0A8D9A1P0_9HEMI</name>
<evidence type="ECO:0000256" key="2">
    <source>
        <dbReference type="ARBA" id="ARBA00012423"/>
    </source>
</evidence>
<evidence type="ECO:0000256" key="7">
    <source>
        <dbReference type="ARBA" id="ARBA00023180"/>
    </source>
</evidence>
<evidence type="ECO:0000256" key="10">
    <source>
        <dbReference type="SAM" id="SignalP"/>
    </source>
</evidence>
<sequence>MKISIGLLTLLLVSLVIATAPTLPPATPTLPPASPTVKKYTPIVMWHGMGDSCCNPFSLGHFSKFLDEQLPHVYVKSLQIGDGIVQDTENGFFMNVNEQVSIACSLIANDTQLEQGYNAIGFSQGGLFLRALAQRCPNPPMLNLISVGGPHQGVYGLPHCMYPSHEMCDYVRRVLNVGAYWSWIQDSFVQAEYWHDPMNEAEYSAGSVFLADINNEKNNNTTYRDNLLRLRKLVLIKFEDDSMVLPKDSEWFGFYAPGQGKVVLPLQQTKLYLEDRIGLKTLYEGKRLDLLSSPGDHLRFTKEWFIQNVIHKYLN</sequence>
<keyword evidence="5" id="KW-0378">Hydrolase</keyword>
<dbReference type="SUPFAM" id="SSF53474">
    <property type="entry name" value="alpha/beta-Hydrolases"/>
    <property type="match status" value="1"/>
</dbReference>
<comment type="catalytic activity">
    <reaction evidence="9">
        <text>S-hexadecanoyl-L-cysteinyl-[protein] + H2O = L-cysteinyl-[protein] + hexadecanoate + H(+)</text>
        <dbReference type="Rhea" id="RHEA:19233"/>
        <dbReference type="Rhea" id="RHEA-COMP:10131"/>
        <dbReference type="Rhea" id="RHEA-COMP:11032"/>
        <dbReference type="ChEBI" id="CHEBI:7896"/>
        <dbReference type="ChEBI" id="CHEBI:15377"/>
        <dbReference type="ChEBI" id="CHEBI:15378"/>
        <dbReference type="ChEBI" id="CHEBI:29950"/>
        <dbReference type="ChEBI" id="CHEBI:74151"/>
        <dbReference type="EC" id="3.1.2.22"/>
    </reaction>
    <physiologicalReaction direction="left-to-right" evidence="9">
        <dbReference type="Rhea" id="RHEA:19234"/>
    </physiologicalReaction>
</comment>
<evidence type="ECO:0000256" key="5">
    <source>
        <dbReference type="ARBA" id="ARBA00022801"/>
    </source>
</evidence>
<dbReference type="PANTHER" id="PTHR11247:SF8">
    <property type="entry name" value="PALMITOYL-PROTEIN THIOESTERASE 1"/>
    <property type="match status" value="1"/>
</dbReference>
<dbReference type="PANTHER" id="PTHR11247">
    <property type="entry name" value="PALMITOYL-PROTEIN THIOESTERASE/DOLICHYLDIPHOSPHATASE 1"/>
    <property type="match status" value="1"/>
</dbReference>
<dbReference type="GO" id="GO:0005764">
    <property type="term" value="C:lysosome"/>
    <property type="evidence" value="ECO:0007669"/>
    <property type="project" value="TreeGrafter"/>
</dbReference>
<proteinExistence type="inferred from homology"/>
<comment type="similarity">
    <text evidence="1">Belongs to the palmitoyl-protein thioesterase family.</text>
</comment>
<evidence type="ECO:0000313" key="11">
    <source>
        <dbReference type="EMBL" id="CAG6757958.1"/>
    </source>
</evidence>
<dbReference type="InterPro" id="IPR029058">
    <property type="entry name" value="AB_hydrolase_fold"/>
</dbReference>
<dbReference type="EMBL" id="HBUF01548391">
    <property type="protein sequence ID" value="CAG6757958.1"/>
    <property type="molecule type" value="Transcribed_RNA"/>
</dbReference>
<evidence type="ECO:0000256" key="3">
    <source>
        <dbReference type="ARBA" id="ARBA00014212"/>
    </source>
</evidence>
<keyword evidence="4 10" id="KW-0732">Signal</keyword>
<feature type="chain" id="PRO_5034258084" description="Palmitoyl-protein thioesterase 1" evidence="10">
    <location>
        <begin position="19"/>
        <end position="315"/>
    </location>
</feature>
<dbReference type="AlphaFoldDB" id="A0A8D9A1P0"/>
<feature type="signal peptide" evidence="10">
    <location>
        <begin position="1"/>
        <end position="18"/>
    </location>
</feature>
<dbReference type="InterPro" id="IPR002472">
    <property type="entry name" value="Palm_thioest"/>
</dbReference>
<accession>A0A8D9A1P0</accession>
<dbReference type="Gene3D" id="3.40.50.1820">
    <property type="entry name" value="alpha/beta hydrolase"/>
    <property type="match status" value="1"/>
</dbReference>
<reference evidence="11" key="1">
    <citation type="submission" date="2021-05" db="EMBL/GenBank/DDBJ databases">
        <authorList>
            <person name="Alioto T."/>
            <person name="Alioto T."/>
            <person name="Gomez Garrido J."/>
        </authorList>
    </citation>
    <scope>NUCLEOTIDE SEQUENCE</scope>
</reference>
<evidence type="ECO:0000256" key="4">
    <source>
        <dbReference type="ARBA" id="ARBA00022729"/>
    </source>
</evidence>
<dbReference type="EC" id="3.1.2.22" evidence="2"/>
<keyword evidence="7" id="KW-0325">Glycoprotein</keyword>
<dbReference type="Pfam" id="PF02089">
    <property type="entry name" value="Palm_thioest"/>
    <property type="match status" value="1"/>
</dbReference>
<evidence type="ECO:0000256" key="6">
    <source>
        <dbReference type="ARBA" id="ARBA00023157"/>
    </source>
</evidence>
<evidence type="ECO:0000256" key="8">
    <source>
        <dbReference type="ARBA" id="ARBA00031934"/>
    </source>
</evidence>
<dbReference type="PRINTS" id="PR00414">
    <property type="entry name" value="PPTHIESTRASE"/>
</dbReference>
<organism evidence="11">
    <name type="scientific">Cacopsylla melanoneura</name>
    <dbReference type="NCBI Taxonomy" id="428564"/>
    <lineage>
        <taxon>Eukaryota</taxon>
        <taxon>Metazoa</taxon>
        <taxon>Ecdysozoa</taxon>
        <taxon>Arthropoda</taxon>
        <taxon>Hexapoda</taxon>
        <taxon>Insecta</taxon>
        <taxon>Pterygota</taxon>
        <taxon>Neoptera</taxon>
        <taxon>Paraneoptera</taxon>
        <taxon>Hemiptera</taxon>
        <taxon>Sternorrhyncha</taxon>
        <taxon>Psylloidea</taxon>
        <taxon>Psyllidae</taxon>
        <taxon>Psyllinae</taxon>
        <taxon>Cacopsylla</taxon>
    </lineage>
</organism>
<keyword evidence="6" id="KW-1015">Disulfide bond</keyword>